<evidence type="ECO:0000313" key="13">
    <source>
        <dbReference type="EMBL" id="EFA07454.1"/>
    </source>
</evidence>
<dbReference type="Proteomes" id="UP000007266">
    <property type="component" value="Linkage group 7"/>
</dbReference>
<dbReference type="EMBL" id="KQ971353">
    <property type="protein sequence ID" value="EFA07454.1"/>
    <property type="molecule type" value="Genomic_DNA"/>
</dbReference>
<dbReference type="InterPro" id="IPR001314">
    <property type="entry name" value="Peptidase_S1A"/>
</dbReference>
<keyword evidence="4 9" id="KW-0378">Hydrolase</keyword>
<dbReference type="InterPro" id="IPR018114">
    <property type="entry name" value="TRYPSIN_HIS"/>
</dbReference>
<evidence type="ECO:0000256" key="1">
    <source>
        <dbReference type="ARBA" id="ARBA00004239"/>
    </source>
</evidence>
<dbReference type="Pfam" id="PF12032">
    <property type="entry name" value="CLIP"/>
    <property type="match status" value="1"/>
</dbReference>
<dbReference type="InterPro" id="IPR038565">
    <property type="entry name" value="CLIP_sf"/>
</dbReference>
<evidence type="ECO:0000256" key="5">
    <source>
        <dbReference type="ARBA" id="ARBA00022825"/>
    </source>
</evidence>
<dbReference type="InParanoid" id="D6WP83"/>
<dbReference type="PROSITE" id="PS51888">
    <property type="entry name" value="CLIP"/>
    <property type="match status" value="1"/>
</dbReference>
<dbReference type="GO" id="GO:0045087">
    <property type="term" value="P:innate immune response"/>
    <property type="evidence" value="ECO:0000318"/>
    <property type="project" value="GO_Central"/>
</dbReference>
<keyword evidence="3 10" id="KW-0732">Signal</keyword>
<dbReference type="SMART" id="SM00680">
    <property type="entry name" value="CLIP"/>
    <property type="match status" value="1"/>
</dbReference>
<evidence type="ECO:0000256" key="4">
    <source>
        <dbReference type="ARBA" id="ARBA00022801"/>
    </source>
</evidence>
<dbReference type="MEROPS" id="S01.B31"/>
<protein>
    <recommendedName>
        <fullName evidence="10">CLIP domain-containing serine protease</fullName>
        <ecNumber evidence="9">3.4.21.-</ecNumber>
    </recommendedName>
</protein>
<dbReference type="InterPro" id="IPR043504">
    <property type="entry name" value="Peptidase_S1_PA_chymotrypsin"/>
</dbReference>
<dbReference type="EC" id="3.4.21.-" evidence="9"/>
<dbReference type="GO" id="GO:0006508">
    <property type="term" value="P:proteolysis"/>
    <property type="evidence" value="ECO:0007669"/>
    <property type="project" value="UniProtKB-KW"/>
</dbReference>
<dbReference type="SUPFAM" id="SSF50494">
    <property type="entry name" value="Trypsin-like serine proteases"/>
    <property type="match status" value="1"/>
</dbReference>
<keyword evidence="7" id="KW-0325">Glycoprotein</keyword>
<dbReference type="InterPro" id="IPR022700">
    <property type="entry name" value="CLIP"/>
</dbReference>
<evidence type="ECO:0000259" key="11">
    <source>
        <dbReference type="PROSITE" id="PS50240"/>
    </source>
</evidence>
<dbReference type="FunFam" id="2.40.10.10:FF:000036">
    <property type="entry name" value="Trypsin beta"/>
    <property type="match status" value="1"/>
</dbReference>
<sequence length="375" mass="42148">MFCAVFFLHFILFVQAQWEFESTNHDLCKTPHHQDGKCTPIYSCKPILDLLDQVPQPLPPEISDYLKSYHCGFDGNSPKVCCPSKPIYFNNAEEPTFPDVSRHRNTYLLPRKCGQFDSLDKIVNGNKTGIFEFPWMALLSYQTRNGPQFKCGGTIINPRYILTAAHCVTNLKTPLLGVRVGEHDLRTVTDCETNKDKERFCAPPFQDLQIEKVIPHQQYNAKFLTDDIALLRVAPIKTSENSRPVCLPLAESRNYNFTNRNAVVTGWGMTENGRPSPDLLKVALSVVPLEECKRLYKTTANLNERQLCAGGKNKDSCGGDSGGPLQVMGRIFGETRIVQQGIVSFGPRNCGSSYLPGVYTRVAAFMDWILDNMEP</sequence>
<evidence type="ECO:0000256" key="7">
    <source>
        <dbReference type="ARBA" id="ARBA00023180"/>
    </source>
</evidence>
<keyword evidence="6" id="KW-1015">Disulfide bond</keyword>
<comment type="domain">
    <text evidence="10">The clip domain consists of 35-55 residues which are 'knitted' together usually by 3 conserved disulfide bonds forming a clip-like compact structure.</text>
</comment>
<proteinExistence type="inferred from homology"/>
<dbReference type="HOGENOM" id="CLU_006842_0_3_1"/>
<dbReference type="PROSITE" id="PS50240">
    <property type="entry name" value="TRYPSIN_DOM"/>
    <property type="match status" value="1"/>
</dbReference>
<evidence type="ECO:0000256" key="3">
    <source>
        <dbReference type="ARBA" id="ARBA00022729"/>
    </source>
</evidence>
<accession>D6WP83</accession>
<dbReference type="PANTHER" id="PTHR24260:SF140">
    <property type="entry name" value="SERINE PROTEASE GRASS"/>
    <property type="match status" value="1"/>
</dbReference>
<dbReference type="CDD" id="cd00190">
    <property type="entry name" value="Tryp_SPc"/>
    <property type="match status" value="1"/>
</dbReference>
<evidence type="ECO:0000256" key="9">
    <source>
        <dbReference type="RuleBase" id="RU363034"/>
    </source>
</evidence>
<dbReference type="AlphaFoldDB" id="D6WP83"/>
<feature type="signal peptide" evidence="10">
    <location>
        <begin position="1"/>
        <end position="16"/>
    </location>
</feature>
<dbReference type="PRINTS" id="PR00722">
    <property type="entry name" value="CHYMOTRYPSIN"/>
</dbReference>
<evidence type="ECO:0000313" key="14">
    <source>
        <dbReference type="Proteomes" id="UP000007266"/>
    </source>
</evidence>
<evidence type="ECO:0000256" key="2">
    <source>
        <dbReference type="ARBA" id="ARBA00022670"/>
    </source>
</evidence>
<dbReference type="SMART" id="SM00020">
    <property type="entry name" value="Tryp_SPc"/>
    <property type="match status" value="1"/>
</dbReference>
<feature type="domain" description="Peptidase S1" evidence="11">
    <location>
        <begin position="122"/>
        <end position="374"/>
    </location>
</feature>
<dbReference type="PANTHER" id="PTHR24260">
    <property type="match status" value="1"/>
</dbReference>
<dbReference type="PROSITE" id="PS00135">
    <property type="entry name" value="TRYPSIN_SER"/>
    <property type="match status" value="1"/>
</dbReference>
<comment type="similarity">
    <text evidence="8 10">Belongs to the peptidase S1 family. CLIP subfamily.</text>
</comment>
<evidence type="ECO:0000256" key="8">
    <source>
        <dbReference type="ARBA" id="ARBA00024195"/>
    </source>
</evidence>
<evidence type="ECO:0000256" key="6">
    <source>
        <dbReference type="ARBA" id="ARBA00023157"/>
    </source>
</evidence>
<keyword evidence="10" id="KW-0964">Secreted</keyword>
<dbReference type="InterPro" id="IPR001254">
    <property type="entry name" value="Trypsin_dom"/>
</dbReference>
<dbReference type="GO" id="GO:0004252">
    <property type="term" value="F:serine-type endopeptidase activity"/>
    <property type="evidence" value="ECO:0007669"/>
    <property type="project" value="UniProtKB-UniRule"/>
</dbReference>
<dbReference type="GO" id="GO:0005615">
    <property type="term" value="C:extracellular space"/>
    <property type="evidence" value="ECO:0000318"/>
    <property type="project" value="GO_Central"/>
</dbReference>
<dbReference type="FunFam" id="2.40.10.10:FF:000028">
    <property type="entry name" value="Serine protease easter"/>
    <property type="match status" value="1"/>
</dbReference>
<dbReference type="PROSITE" id="PS00134">
    <property type="entry name" value="TRYPSIN_HIS"/>
    <property type="match status" value="1"/>
</dbReference>
<feature type="chain" id="PRO_5023978644" description="CLIP domain-containing serine protease" evidence="10">
    <location>
        <begin position="17"/>
        <end position="375"/>
    </location>
</feature>
<organism evidence="13 14">
    <name type="scientific">Tribolium castaneum</name>
    <name type="common">Red flour beetle</name>
    <dbReference type="NCBI Taxonomy" id="7070"/>
    <lineage>
        <taxon>Eukaryota</taxon>
        <taxon>Metazoa</taxon>
        <taxon>Ecdysozoa</taxon>
        <taxon>Arthropoda</taxon>
        <taxon>Hexapoda</taxon>
        <taxon>Insecta</taxon>
        <taxon>Pterygota</taxon>
        <taxon>Neoptera</taxon>
        <taxon>Endopterygota</taxon>
        <taxon>Coleoptera</taxon>
        <taxon>Polyphaga</taxon>
        <taxon>Cucujiformia</taxon>
        <taxon>Tenebrionidae</taxon>
        <taxon>Tenebrionidae incertae sedis</taxon>
        <taxon>Tribolium</taxon>
    </lineage>
</organism>
<feature type="domain" description="Clip" evidence="12">
    <location>
        <begin position="27"/>
        <end position="82"/>
    </location>
</feature>
<dbReference type="Gene3D" id="2.40.10.10">
    <property type="entry name" value="Trypsin-like serine proteases"/>
    <property type="match status" value="2"/>
</dbReference>
<dbReference type="PhylomeDB" id="D6WP83"/>
<keyword evidence="2 9" id="KW-0645">Protease</keyword>
<dbReference type="InterPro" id="IPR051333">
    <property type="entry name" value="CLIP_Serine_Protease"/>
</dbReference>
<keyword evidence="14" id="KW-1185">Reference proteome</keyword>
<keyword evidence="5 9" id="KW-0720">Serine protease</keyword>
<evidence type="ECO:0000259" key="12">
    <source>
        <dbReference type="PROSITE" id="PS51888"/>
    </source>
</evidence>
<dbReference type="Gene3D" id="3.30.1640.30">
    <property type="match status" value="1"/>
</dbReference>
<gene>
    <name evidence="13" type="primary">AUGUSTUS-3.0.2_09092</name>
    <name evidence="13" type="ORF">TcasGA2_TC009092</name>
</gene>
<dbReference type="InterPro" id="IPR033116">
    <property type="entry name" value="TRYPSIN_SER"/>
</dbReference>
<reference evidence="13 14" key="1">
    <citation type="journal article" date="2008" name="Nature">
        <title>The genome of the model beetle and pest Tribolium castaneum.</title>
        <authorList>
            <consortium name="Tribolium Genome Sequencing Consortium"/>
            <person name="Richards S."/>
            <person name="Gibbs R.A."/>
            <person name="Weinstock G.M."/>
            <person name="Brown S.J."/>
            <person name="Denell R."/>
            <person name="Beeman R.W."/>
            <person name="Gibbs R."/>
            <person name="Beeman R.W."/>
            <person name="Brown S.J."/>
            <person name="Bucher G."/>
            <person name="Friedrich M."/>
            <person name="Grimmelikhuijzen C.J."/>
            <person name="Klingler M."/>
            <person name="Lorenzen M."/>
            <person name="Richards S."/>
            <person name="Roth S."/>
            <person name="Schroder R."/>
            <person name="Tautz D."/>
            <person name="Zdobnov E.M."/>
            <person name="Muzny D."/>
            <person name="Gibbs R.A."/>
            <person name="Weinstock G.M."/>
            <person name="Attaway T."/>
            <person name="Bell S."/>
            <person name="Buhay C.J."/>
            <person name="Chandrabose M.N."/>
            <person name="Chavez D."/>
            <person name="Clerk-Blankenburg K.P."/>
            <person name="Cree A."/>
            <person name="Dao M."/>
            <person name="Davis C."/>
            <person name="Chacko J."/>
            <person name="Dinh H."/>
            <person name="Dugan-Rocha S."/>
            <person name="Fowler G."/>
            <person name="Garner T.T."/>
            <person name="Garnes J."/>
            <person name="Gnirke A."/>
            <person name="Hawes A."/>
            <person name="Hernandez J."/>
            <person name="Hines S."/>
            <person name="Holder M."/>
            <person name="Hume J."/>
            <person name="Jhangiani S.N."/>
            <person name="Joshi V."/>
            <person name="Khan Z.M."/>
            <person name="Jackson L."/>
            <person name="Kovar C."/>
            <person name="Kowis A."/>
            <person name="Lee S."/>
            <person name="Lewis L.R."/>
            <person name="Margolis J."/>
            <person name="Morgan M."/>
            <person name="Nazareth L.V."/>
            <person name="Nguyen N."/>
            <person name="Okwuonu G."/>
            <person name="Parker D."/>
            <person name="Richards S."/>
            <person name="Ruiz S.J."/>
            <person name="Santibanez J."/>
            <person name="Savard J."/>
            <person name="Scherer S.E."/>
            <person name="Schneider B."/>
            <person name="Sodergren E."/>
            <person name="Tautz D."/>
            <person name="Vattahil S."/>
            <person name="Villasana D."/>
            <person name="White C.S."/>
            <person name="Wright R."/>
            <person name="Park Y."/>
            <person name="Beeman R.W."/>
            <person name="Lord J."/>
            <person name="Oppert B."/>
            <person name="Lorenzen M."/>
            <person name="Brown S."/>
            <person name="Wang L."/>
            <person name="Savard J."/>
            <person name="Tautz D."/>
            <person name="Richards S."/>
            <person name="Weinstock G."/>
            <person name="Gibbs R.A."/>
            <person name="Liu Y."/>
            <person name="Worley K."/>
            <person name="Weinstock G."/>
            <person name="Elsik C.G."/>
            <person name="Reese J.T."/>
            <person name="Elhaik E."/>
            <person name="Landan G."/>
            <person name="Graur D."/>
            <person name="Arensburger P."/>
            <person name="Atkinson P."/>
            <person name="Beeman R.W."/>
            <person name="Beidler J."/>
            <person name="Brown S.J."/>
            <person name="Demuth J.P."/>
            <person name="Drury D.W."/>
            <person name="Du Y.Z."/>
            <person name="Fujiwara H."/>
            <person name="Lorenzen M."/>
            <person name="Maselli V."/>
            <person name="Osanai M."/>
            <person name="Park Y."/>
            <person name="Robertson H.M."/>
            <person name="Tu Z."/>
            <person name="Wang J.J."/>
            <person name="Wang S."/>
            <person name="Richards S."/>
            <person name="Song H."/>
            <person name="Zhang L."/>
            <person name="Sodergren E."/>
            <person name="Werner D."/>
            <person name="Stanke M."/>
            <person name="Morgenstern B."/>
            <person name="Solovyev V."/>
            <person name="Kosarev P."/>
            <person name="Brown G."/>
            <person name="Chen H.C."/>
            <person name="Ermolaeva O."/>
            <person name="Hlavina W."/>
            <person name="Kapustin Y."/>
            <person name="Kiryutin B."/>
            <person name="Kitts P."/>
            <person name="Maglott D."/>
            <person name="Pruitt K."/>
            <person name="Sapojnikov V."/>
            <person name="Souvorov A."/>
            <person name="Mackey A.J."/>
            <person name="Waterhouse R.M."/>
            <person name="Wyder S."/>
            <person name="Zdobnov E.M."/>
            <person name="Zdobnov E.M."/>
            <person name="Wyder S."/>
            <person name="Kriventseva E.V."/>
            <person name="Kadowaki T."/>
            <person name="Bork P."/>
            <person name="Aranda M."/>
            <person name="Bao R."/>
            <person name="Beermann A."/>
            <person name="Berns N."/>
            <person name="Bolognesi R."/>
            <person name="Bonneton F."/>
            <person name="Bopp D."/>
            <person name="Brown S.J."/>
            <person name="Bucher G."/>
            <person name="Butts T."/>
            <person name="Chaumot A."/>
            <person name="Denell R.E."/>
            <person name="Ferrier D.E."/>
            <person name="Friedrich M."/>
            <person name="Gordon C.M."/>
            <person name="Jindra M."/>
            <person name="Klingler M."/>
            <person name="Lan Q."/>
            <person name="Lattorff H.M."/>
            <person name="Laudet V."/>
            <person name="von Levetsow C."/>
            <person name="Liu Z."/>
            <person name="Lutz R."/>
            <person name="Lynch J.A."/>
            <person name="da Fonseca R.N."/>
            <person name="Posnien N."/>
            <person name="Reuter R."/>
            <person name="Roth S."/>
            <person name="Savard J."/>
            <person name="Schinko J.B."/>
            <person name="Schmitt C."/>
            <person name="Schoppmeier M."/>
            <person name="Schroder R."/>
            <person name="Shippy T.D."/>
            <person name="Simonnet F."/>
            <person name="Marques-Souza H."/>
            <person name="Tautz D."/>
            <person name="Tomoyasu Y."/>
            <person name="Trauner J."/>
            <person name="Van der Zee M."/>
            <person name="Vervoort M."/>
            <person name="Wittkopp N."/>
            <person name="Wimmer E.A."/>
            <person name="Yang X."/>
            <person name="Jones A.K."/>
            <person name="Sattelle D.B."/>
            <person name="Ebert P.R."/>
            <person name="Nelson D."/>
            <person name="Scott J.G."/>
            <person name="Beeman R.W."/>
            <person name="Muthukrishnan S."/>
            <person name="Kramer K.J."/>
            <person name="Arakane Y."/>
            <person name="Beeman R.W."/>
            <person name="Zhu Q."/>
            <person name="Hogenkamp D."/>
            <person name="Dixit R."/>
            <person name="Oppert B."/>
            <person name="Jiang H."/>
            <person name="Zou Z."/>
            <person name="Marshall J."/>
            <person name="Elpidina E."/>
            <person name="Vinokurov K."/>
            <person name="Oppert C."/>
            <person name="Zou Z."/>
            <person name="Evans J."/>
            <person name="Lu Z."/>
            <person name="Zhao P."/>
            <person name="Sumathipala N."/>
            <person name="Altincicek B."/>
            <person name="Vilcinskas A."/>
            <person name="Williams M."/>
            <person name="Hultmark D."/>
            <person name="Hetru C."/>
            <person name="Jiang H."/>
            <person name="Grimmelikhuijzen C.J."/>
            <person name="Hauser F."/>
            <person name="Cazzamali G."/>
            <person name="Williamson M."/>
            <person name="Park Y."/>
            <person name="Li B."/>
            <person name="Tanaka Y."/>
            <person name="Predel R."/>
            <person name="Neupert S."/>
            <person name="Schachtner J."/>
            <person name="Verleyen P."/>
            <person name="Raible F."/>
            <person name="Bork P."/>
            <person name="Friedrich M."/>
            <person name="Walden K.K."/>
            <person name="Robertson H.M."/>
            <person name="Angeli S."/>
            <person name="Foret S."/>
            <person name="Bucher G."/>
            <person name="Schuetz S."/>
            <person name="Maleszka R."/>
            <person name="Wimmer E.A."/>
            <person name="Beeman R.W."/>
            <person name="Lorenzen M."/>
            <person name="Tomoyasu Y."/>
            <person name="Miller S.C."/>
            <person name="Grossmann D."/>
            <person name="Bucher G."/>
        </authorList>
    </citation>
    <scope>NUCLEOTIDE SEQUENCE [LARGE SCALE GENOMIC DNA]</scope>
    <source>
        <strain evidence="13 14">Georgia GA2</strain>
    </source>
</reference>
<name>D6WP83_TRICA</name>
<dbReference type="Pfam" id="PF00089">
    <property type="entry name" value="Trypsin"/>
    <property type="match status" value="1"/>
</dbReference>
<dbReference type="InterPro" id="IPR009003">
    <property type="entry name" value="Peptidase_S1_PA"/>
</dbReference>
<dbReference type="eggNOG" id="KOG3627">
    <property type="taxonomic scope" value="Eukaryota"/>
</dbReference>
<evidence type="ECO:0000256" key="10">
    <source>
        <dbReference type="RuleBase" id="RU366078"/>
    </source>
</evidence>
<comment type="subcellular location">
    <subcellularLocation>
        <location evidence="1">Secreted</location>
        <location evidence="1">Extracellular space</location>
    </subcellularLocation>
</comment>
<dbReference type="OMA" id="NCASAIQ"/>
<reference evidence="13 14" key="2">
    <citation type="journal article" date="2010" name="Nucleic Acids Res.">
        <title>BeetleBase in 2010: revisions to provide comprehensive genomic information for Tribolium castaneum.</title>
        <authorList>
            <person name="Kim H.S."/>
            <person name="Murphy T."/>
            <person name="Xia J."/>
            <person name="Caragea D."/>
            <person name="Park Y."/>
            <person name="Beeman R.W."/>
            <person name="Lorenzen M.D."/>
            <person name="Butcher S."/>
            <person name="Manak J.R."/>
            <person name="Brown S.J."/>
        </authorList>
    </citation>
    <scope>GENOME REANNOTATION</scope>
    <source>
        <strain evidence="13 14">Georgia GA2</strain>
    </source>
</reference>